<sequence>MNIKSMKRVINLTTRSEQKEKRRQLILWKALELFVRNGYAETKINDIAKAADMSVGLLFHYFESKEQLYEELIRIGVEGTKEPQKMEFSGPLEFFTGFLDSLFLFSSHQSWVFLMFVLVAQARRSDRTPAHIKQIAMEVDQVERSAEIIRVGQSEGIFRNGDPYALSAAFWCSVQGIMEQLAVTPDMPLPETEWLIDIIRSKG</sequence>
<dbReference type="EMBL" id="CP146256">
    <property type="protein sequence ID" value="XAH75652.1"/>
    <property type="molecule type" value="Genomic_DNA"/>
</dbReference>
<evidence type="ECO:0000256" key="2">
    <source>
        <dbReference type="ARBA" id="ARBA00023125"/>
    </source>
</evidence>
<dbReference type="Gene3D" id="1.10.357.10">
    <property type="entry name" value="Tetracycline Repressor, domain 2"/>
    <property type="match status" value="1"/>
</dbReference>
<organism evidence="6 7">
    <name type="scientific">Kineothrix sedimenti</name>
    <dbReference type="NCBI Taxonomy" id="3123317"/>
    <lineage>
        <taxon>Bacteria</taxon>
        <taxon>Bacillati</taxon>
        <taxon>Bacillota</taxon>
        <taxon>Clostridia</taxon>
        <taxon>Lachnospirales</taxon>
        <taxon>Lachnospiraceae</taxon>
        <taxon>Kineothrix</taxon>
    </lineage>
</organism>
<dbReference type="SUPFAM" id="SSF46689">
    <property type="entry name" value="Homeodomain-like"/>
    <property type="match status" value="1"/>
</dbReference>
<feature type="DNA-binding region" description="H-T-H motif" evidence="4">
    <location>
        <begin position="43"/>
        <end position="62"/>
    </location>
</feature>
<keyword evidence="2 4" id="KW-0238">DNA-binding</keyword>
<evidence type="ECO:0000256" key="4">
    <source>
        <dbReference type="PROSITE-ProRule" id="PRU00335"/>
    </source>
</evidence>
<dbReference type="PANTHER" id="PTHR30055">
    <property type="entry name" value="HTH-TYPE TRANSCRIPTIONAL REGULATOR RUTR"/>
    <property type="match status" value="1"/>
</dbReference>
<dbReference type="Pfam" id="PF00440">
    <property type="entry name" value="TetR_N"/>
    <property type="match status" value="1"/>
</dbReference>
<evidence type="ECO:0000256" key="3">
    <source>
        <dbReference type="ARBA" id="ARBA00023163"/>
    </source>
</evidence>
<dbReference type="InterPro" id="IPR001647">
    <property type="entry name" value="HTH_TetR"/>
</dbReference>
<dbReference type="InterPro" id="IPR009057">
    <property type="entry name" value="Homeodomain-like_sf"/>
</dbReference>
<keyword evidence="1" id="KW-0805">Transcription regulation</keyword>
<proteinExistence type="predicted"/>
<evidence type="ECO:0000256" key="1">
    <source>
        <dbReference type="ARBA" id="ARBA00023015"/>
    </source>
</evidence>
<accession>A0ABZ3F168</accession>
<dbReference type="SUPFAM" id="SSF48498">
    <property type="entry name" value="Tetracyclin repressor-like, C-terminal domain"/>
    <property type="match status" value="1"/>
</dbReference>
<name>A0ABZ3F168_9FIRM</name>
<protein>
    <submittedName>
        <fullName evidence="6">TetR/AcrR family transcriptional regulator</fullName>
    </submittedName>
</protein>
<dbReference type="Proteomes" id="UP001451571">
    <property type="component" value="Chromosome"/>
</dbReference>
<keyword evidence="7" id="KW-1185">Reference proteome</keyword>
<evidence type="ECO:0000313" key="7">
    <source>
        <dbReference type="Proteomes" id="UP001451571"/>
    </source>
</evidence>
<dbReference type="InterPro" id="IPR050109">
    <property type="entry name" value="HTH-type_TetR-like_transc_reg"/>
</dbReference>
<feature type="domain" description="HTH tetR-type" evidence="5">
    <location>
        <begin position="20"/>
        <end position="80"/>
    </location>
</feature>
<dbReference type="InterPro" id="IPR036271">
    <property type="entry name" value="Tet_transcr_reg_TetR-rel_C_sf"/>
</dbReference>
<keyword evidence="3" id="KW-0804">Transcription</keyword>
<evidence type="ECO:0000313" key="6">
    <source>
        <dbReference type="EMBL" id="XAH75652.1"/>
    </source>
</evidence>
<reference evidence="6 7" key="1">
    <citation type="submission" date="2024-02" db="EMBL/GenBank/DDBJ databases">
        <title>Bacterial strain from lacustrine sediment.</title>
        <authorList>
            <person name="Petit C."/>
            <person name="Fadhlaoui K."/>
        </authorList>
    </citation>
    <scope>NUCLEOTIDE SEQUENCE [LARGE SCALE GENOMIC DNA]</scope>
    <source>
        <strain evidence="6 7">IPX-CK</strain>
    </source>
</reference>
<dbReference type="PRINTS" id="PR00455">
    <property type="entry name" value="HTHTETR"/>
</dbReference>
<gene>
    <name evidence="6" type="ORF">V6984_07820</name>
</gene>
<dbReference type="PROSITE" id="PS50977">
    <property type="entry name" value="HTH_TETR_2"/>
    <property type="match status" value="1"/>
</dbReference>
<dbReference type="RefSeq" id="WP_342759219.1">
    <property type="nucleotide sequence ID" value="NZ_CP146256.1"/>
</dbReference>
<dbReference type="PANTHER" id="PTHR30055:SF234">
    <property type="entry name" value="HTH-TYPE TRANSCRIPTIONAL REGULATOR BETI"/>
    <property type="match status" value="1"/>
</dbReference>
<evidence type="ECO:0000259" key="5">
    <source>
        <dbReference type="PROSITE" id="PS50977"/>
    </source>
</evidence>